<keyword evidence="1" id="KW-0812">Transmembrane</keyword>
<keyword evidence="1" id="KW-0472">Membrane</keyword>
<comment type="caution">
    <text evidence="2">The sequence shown here is derived from an EMBL/GenBank/DDBJ whole genome shotgun (WGS) entry which is preliminary data.</text>
</comment>
<keyword evidence="3" id="KW-1185">Reference proteome</keyword>
<feature type="transmembrane region" description="Helical" evidence="1">
    <location>
        <begin position="50"/>
        <end position="69"/>
    </location>
</feature>
<evidence type="ECO:0000313" key="2">
    <source>
        <dbReference type="EMBL" id="MFC6153438.1"/>
    </source>
</evidence>
<evidence type="ECO:0000256" key="1">
    <source>
        <dbReference type="SAM" id="Phobius"/>
    </source>
</evidence>
<dbReference type="Proteomes" id="UP001596098">
    <property type="component" value="Unassembled WGS sequence"/>
</dbReference>
<reference evidence="3" key="1">
    <citation type="journal article" date="2019" name="Int. J. Syst. Evol. Microbiol.">
        <title>The Global Catalogue of Microorganisms (GCM) 10K type strain sequencing project: providing services to taxonomists for standard genome sequencing and annotation.</title>
        <authorList>
            <consortium name="The Broad Institute Genomics Platform"/>
            <consortium name="The Broad Institute Genome Sequencing Center for Infectious Disease"/>
            <person name="Wu L."/>
            <person name="Ma J."/>
        </authorList>
    </citation>
    <scope>NUCLEOTIDE SEQUENCE [LARGE SCALE GENOMIC DNA]</scope>
    <source>
        <strain evidence="3">DFY28</strain>
    </source>
</reference>
<keyword evidence="1" id="KW-1133">Transmembrane helix</keyword>
<accession>A0ABW1QYH2</accession>
<sequence length="181" mass="20044">MCWVCDEKQVESDPTRWTPDLAAADRRWGPYLAVSGFFGLMMPMTLAEDGWVLALVGTVVVVAAIVAAGRWDVGRWRRRLTDAHLRLDGTTLHFATRGSPRSIDLTDHEIVKLGAAAPESSPWMAVFHEGTTVTVSRDRKWGPDEVIVDAFVVGKKYDELERFLASACDTAGVPFESQRVP</sequence>
<gene>
    <name evidence="2" type="ORF">ACFPWU_07125</name>
</gene>
<dbReference type="RefSeq" id="WP_128316355.1">
    <property type="nucleotide sequence ID" value="NZ_CP034929.1"/>
</dbReference>
<proteinExistence type="predicted"/>
<dbReference type="EMBL" id="JBHSQI010000003">
    <property type="protein sequence ID" value="MFC6153438.1"/>
    <property type="molecule type" value="Genomic_DNA"/>
</dbReference>
<organism evidence="2 3">
    <name type="scientific">Nocardioides yefusunii</name>
    <dbReference type="NCBI Taxonomy" id="2500546"/>
    <lineage>
        <taxon>Bacteria</taxon>
        <taxon>Bacillati</taxon>
        <taxon>Actinomycetota</taxon>
        <taxon>Actinomycetes</taxon>
        <taxon>Propionibacteriales</taxon>
        <taxon>Nocardioidaceae</taxon>
        <taxon>Nocardioides</taxon>
    </lineage>
</organism>
<evidence type="ECO:0000313" key="3">
    <source>
        <dbReference type="Proteomes" id="UP001596098"/>
    </source>
</evidence>
<protein>
    <recommendedName>
        <fullName evidence="4">PH domain-containing protein</fullName>
    </recommendedName>
</protein>
<name>A0ABW1QYH2_9ACTN</name>
<evidence type="ECO:0008006" key="4">
    <source>
        <dbReference type="Google" id="ProtNLM"/>
    </source>
</evidence>